<feature type="transmembrane region" description="Helical" evidence="1">
    <location>
        <begin position="37"/>
        <end position="61"/>
    </location>
</feature>
<sequence length="65" mass="7106">MQNSSSAPVICDEKLQMKWIGLDSNCDLIVNCLEGKFLLAAANGVVPSLSATLLDVFTVAYRKRF</sequence>
<keyword evidence="1" id="KW-1133">Transmembrane helix</keyword>
<keyword evidence="1" id="KW-0472">Membrane</keyword>
<proteinExistence type="predicted"/>
<comment type="caution">
    <text evidence="2">The sequence shown here is derived from an EMBL/GenBank/DDBJ whole genome shotgun (WGS) entry which is preliminary data.</text>
</comment>
<dbReference type="Proteomes" id="UP000276133">
    <property type="component" value="Unassembled WGS sequence"/>
</dbReference>
<protein>
    <submittedName>
        <fullName evidence="2">Uncharacterized protein</fullName>
    </submittedName>
</protein>
<dbReference type="AlphaFoldDB" id="A0A3M7T2U3"/>
<accession>A0A3M7T2U3</accession>
<keyword evidence="3" id="KW-1185">Reference proteome</keyword>
<evidence type="ECO:0000256" key="1">
    <source>
        <dbReference type="SAM" id="Phobius"/>
    </source>
</evidence>
<name>A0A3M7T2U3_BRAPC</name>
<evidence type="ECO:0000313" key="2">
    <source>
        <dbReference type="EMBL" id="RNA42275.1"/>
    </source>
</evidence>
<keyword evidence="1" id="KW-0812">Transmembrane</keyword>
<reference evidence="2 3" key="1">
    <citation type="journal article" date="2018" name="Sci. Rep.">
        <title>Genomic signatures of local adaptation to the degree of environmental predictability in rotifers.</title>
        <authorList>
            <person name="Franch-Gras L."/>
            <person name="Hahn C."/>
            <person name="Garcia-Roger E.M."/>
            <person name="Carmona M.J."/>
            <person name="Serra M."/>
            <person name="Gomez A."/>
        </authorList>
    </citation>
    <scope>NUCLEOTIDE SEQUENCE [LARGE SCALE GENOMIC DNA]</scope>
    <source>
        <strain evidence="2">HYR1</strain>
    </source>
</reference>
<gene>
    <name evidence="2" type="ORF">BpHYR1_021222</name>
</gene>
<organism evidence="2 3">
    <name type="scientific">Brachionus plicatilis</name>
    <name type="common">Marine rotifer</name>
    <name type="synonym">Brachionus muelleri</name>
    <dbReference type="NCBI Taxonomy" id="10195"/>
    <lineage>
        <taxon>Eukaryota</taxon>
        <taxon>Metazoa</taxon>
        <taxon>Spiralia</taxon>
        <taxon>Gnathifera</taxon>
        <taxon>Rotifera</taxon>
        <taxon>Eurotatoria</taxon>
        <taxon>Monogononta</taxon>
        <taxon>Pseudotrocha</taxon>
        <taxon>Ploima</taxon>
        <taxon>Brachionidae</taxon>
        <taxon>Brachionus</taxon>
    </lineage>
</organism>
<evidence type="ECO:0000313" key="3">
    <source>
        <dbReference type="Proteomes" id="UP000276133"/>
    </source>
</evidence>
<dbReference type="EMBL" id="REGN01000388">
    <property type="protein sequence ID" value="RNA42275.1"/>
    <property type="molecule type" value="Genomic_DNA"/>
</dbReference>